<feature type="compositionally biased region" description="Acidic residues" evidence="4">
    <location>
        <begin position="1"/>
        <end position="27"/>
    </location>
</feature>
<dbReference type="Ensembl" id="ENSXETT00000081052">
    <property type="protein sequence ID" value="ENSXETP00000083124"/>
    <property type="gene ID" value="ENSXETG00000037765"/>
</dbReference>
<evidence type="ECO:0000256" key="4">
    <source>
        <dbReference type="SAM" id="MobiDB-lite"/>
    </source>
</evidence>
<dbReference type="CDD" id="cd23767">
    <property type="entry name" value="IQCD"/>
    <property type="match status" value="1"/>
</dbReference>
<accession>A0A6I8RC73</accession>
<dbReference type="GeneTree" id="ENSGT00940000163898"/>
<proteinExistence type="predicted"/>
<dbReference type="Gene3D" id="3.80.10.10">
    <property type="entry name" value="Ribonuclease Inhibitor"/>
    <property type="match status" value="2"/>
</dbReference>
<feature type="coiled-coil region" evidence="3">
    <location>
        <begin position="164"/>
        <end position="275"/>
    </location>
</feature>
<keyword evidence="2" id="KW-0677">Repeat</keyword>
<evidence type="ECO:0000256" key="2">
    <source>
        <dbReference type="ARBA" id="ARBA00022737"/>
    </source>
</evidence>
<dbReference type="SMART" id="SM00369">
    <property type="entry name" value="LRR_TYP"/>
    <property type="match status" value="4"/>
</dbReference>
<dbReference type="InterPro" id="IPR032675">
    <property type="entry name" value="LRR_dom_sf"/>
</dbReference>
<keyword evidence="3" id="KW-0175">Coiled coil</keyword>
<dbReference type="SMART" id="SM00365">
    <property type="entry name" value="LRR_SD22"/>
    <property type="match status" value="5"/>
</dbReference>
<feature type="region of interest" description="Disordered" evidence="4">
    <location>
        <begin position="1"/>
        <end position="35"/>
    </location>
</feature>
<dbReference type="Pfam" id="PF13855">
    <property type="entry name" value="LRR_8"/>
    <property type="match status" value="1"/>
</dbReference>
<dbReference type="InterPro" id="IPR001611">
    <property type="entry name" value="Leu-rich_rpt"/>
</dbReference>
<dbReference type="InterPro" id="IPR000048">
    <property type="entry name" value="IQ_motif_EF-hand-BS"/>
</dbReference>
<dbReference type="SUPFAM" id="SSF52540">
    <property type="entry name" value="P-loop containing nucleoside triphosphate hydrolases"/>
    <property type="match status" value="1"/>
</dbReference>
<feature type="coiled-coil region" evidence="3">
    <location>
        <begin position="300"/>
        <end position="385"/>
    </location>
</feature>
<organism evidence="5">
    <name type="scientific">Xenopus tropicalis</name>
    <name type="common">Western clawed frog</name>
    <name type="synonym">Silurana tropicalis</name>
    <dbReference type="NCBI Taxonomy" id="8364"/>
    <lineage>
        <taxon>Eukaryota</taxon>
        <taxon>Metazoa</taxon>
        <taxon>Chordata</taxon>
        <taxon>Craniata</taxon>
        <taxon>Vertebrata</taxon>
        <taxon>Euteleostomi</taxon>
        <taxon>Amphibia</taxon>
        <taxon>Batrachia</taxon>
        <taxon>Anura</taxon>
        <taxon>Pipoidea</taxon>
        <taxon>Pipidae</taxon>
        <taxon>Xenopodinae</taxon>
        <taxon>Xenopus</taxon>
        <taxon>Silurana</taxon>
    </lineage>
</organism>
<evidence type="ECO:0000313" key="5">
    <source>
        <dbReference type="Ensembl" id="ENSXETP00000083124"/>
    </source>
</evidence>
<dbReference type="Gene3D" id="1.20.5.190">
    <property type="match status" value="2"/>
</dbReference>
<dbReference type="InterPro" id="IPR003591">
    <property type="entry name" value="Leu-rich_rpt_typical-subtyp"/>
</dbReference>
<dbReference type="InterPro" id="IPR027417">
    <property type="entry name" value="P-loop_NTPase"/>
</dbReference>
<dbReference type="PANTHER" id="PTHR46652">
    <property type="entry name" value="LEUCINE-RICH REPEAT AND IQ DOMAIN-CONTAINING PROTEIN 1-RELATED"/>
    <property type="match status" value="1"/>
</dbReference>
<dbReference type="SMART" id="SM00015">
    <property type="entry name" value="IQ"/>
    <property type="match status" value="4"/>
</dbReference>
<feature type="region of interest" description="Disordered" evidence="4">
    <location>
        <begin position="1345"/>
        <end position="1373"/>
    </location>
</feature>
<dbReference type="SUPFAM" id="SSF52058">
    <property type="entry name" value="L domain-like"/>
    <property type="match status" value="1"/>
</dbReference>
<dbReference type="PROSITE" id="PS50096">
    <property type="entry name" value="IQ"/>
    <property type="match status" value="3"/>
</dbReference>
<protein>
    <submittedName>
        <fullName evidence="5">Uncharacterized protein</fullName>
    </submittedName>
</protein>
<feature type="region of interest" description="Disordered" evidence="4">
    <location>
        <begin position="492"/>
        <end position="513"/>
    </location>
</feature>
<feature type="compositionally biased region" description="Basic and acidic residues" evidence="4">
    <location>
        <begin position="619"/>
        <end position="639"/>
    </location>
</feature>
<reference evidence="5" key="2">
    <citation type="submission" date="2020-05" db="UniProtKB">
        <authorList>
            <consortium name="Ensembl"/>
        </authorList>
    </citation>
    <scope>IDENTIFICATION</scope>
</reference>
<dbReference type="FunCoup" id="A0A6I8RC73">
    <property type="interactions" value="29"/>
</dbReference>
<dbReference type="InParanoid" id="A0A6I8RC73"/>
<dbReference type="FunFam" id="3.80.10.10:FF:001142">
    <property type="entry name" value="Leucine-rich repeats and IQ motif containing 1"/>
    <property type="match status" value="1"/>
</dbReference>
<dbReference type="InterPro" id="IPR050836">
    <property type="entry name" value="SDS22/Internalin_LRR"/>
</dbReference>
<feature type="compositionally biased region" description="Polar residues" evidence="4">
    <location>
        <begin position="493"/>
        <end position="509"/>
    </location>
</feature>
<name>A0A6I8RC73_XENTR</name>
<feature type="compositionally biased region" description="Basic and acidic residues" evidence="4">
    <location>
        <begin position="1345"/>
        <end position="1354"/>
    </location>
</feature>
<dbReference type="GO" id="GO:0009966">
    <property type="term" value="P:regulation of signal transduction"/>
    <property type="evidence" value="ECO:0007669"/>
    <property type="project" value="UniProtKB-ARBA"/>
</dbReference>
<dbReference type="Bgee" id="ENSXETG00000037765">
    <property type="expression patterns" value="Expressed in testis and 10 other cell types or tissues"/>
</dbReference>
<feature type="compositionally biased region" description="Polar residues" evidence="4">
    <location>
        <begin position="1355"/>
        <end position="1367"/>
    </location>
</feature>
<dbReference type="Pfam" id="PF00612">
    <property type="entry name" value="IQ"/>
    <property type="match status" value="3"/>
</dbReference>
<evidence type="ECO:0000256" key="3">
    <source>
        <dbReference type="SAM" id="Coils"/>
    </source>
</evidence>
<evidence type="ECO:0000256" key="1">
    <source>
        <dbReference type="ARBA" id="ARBA00022614"/>
    </source>
</evidence>
<dbReference type="PROSITE" id="PS51450">
    <property type="entry name" value="LRR"/>
    <property type="match status" value="2"/>
</dbReference>
<feature type="region of interest" description="Disordered" evidence="4">
    <location>
        <begin position="609"/>
        <end position="644"/>
    </location>
</feature>
<keyword evidence="1" id="KW-0433">Leucine-rich repeat</keyword>
<reference evidence="5" key="1">
    <citation type="journal article" date="2010" name="Science">
        <title>The genome of the Western clawed frog Xenopus tropicalis.</title>
        <authorList>
            <person name="Hellsten U."/>
            <person name="Harland R.M."/>
            <person name="Gilchrist M.J."/>
            <person name="Hendrix D."/>
            <person name="Jurka J."/>
            <person name="Kapitonov V."/>
            <person name="Ovcharenko I."/>
            <person name="Putnam N.H."/>
            <person name="Shu S."/>
            <person name="Taher L."/>
            <person name="Blitz I.L."/>
            <person name="Blumberg B."/>
            <person name="Dichmann D.S."/>
            <person name="Dubchak I."/>
            <person name="Amaya E."/>
            <person name="Detter J.C."/>
            <person name="Fletcher R."/>
            <person name="Gerhard D.S."/>
            <person name="Goodstein D."/>
            <person name="Graves T."/>
            <person name="Grigoriev I.V."/>
            <person name="Grimwood J."/>
            <person name="Kawashima T."/>
            <person name="Lindquist E."/>
            <person name="Lucas S.M."/>
            <person name="Mead P.E."/>
            <person name="Mitros T."/>
            <person name="Ogino H."/>
            <person name="Ohta Y."/>
            <person name="Poliakov A.V."/>
            <person name="Pollet N."/>
            <person name="Robert J."/>
            <person name="Salamov A."/>
            <person name="Sater A.K."/>
            <person name="Schmutz J."/>
            <person name="Terry A."/>
            <person name="Vize P.D."/>
            <person name="Warren W.C."/>
            <person name="Wells D."/>
            <person name="Wills A."/>
            <person name="Wilson R.K."/>
            <person name="Zimmerman L.B."/>
            <person name="Zorn A.M."/>
            <person name="Grainger R."/>
            <person name="Grammer T."/>
            <person name="Khokha M.K."/>
            <person name="Richardson P.M."/>
            <person name="Rokhsar D.S."/>
        </authorList>
    </citation>
    <scope>NUCLEOTIDE SEQUENCE [LARGE SCALE GENOMIC DNA]</scope>
    <source>
        <strain evidence="5">Nigerian</strain>
    </source>
</reference>
<sequence length="1598" mass="183491">MSWLEDEGIASPGDEDEEQYESGEENENDKVKEELPESVLSYFNLIKKRSKNTEKLILQDLETDNTWLCHASKRETNYDSSCLAELASEHGEEAESLKRRVLAAIEEEEKKEKSYCAEQKYEDNPDNRIFQGDVVAENLECENLNLNLGYTAMEERCRQSLLQWEKEENAHNEMKRKMLAAEKEMLHKQIQEQEKRIENWKSEFQRESSLLQAFHDEQKKKLCEVEMKNQNELTEEMKRHEDFINKIQKDLEKEKSIYEEQKARARKHLEDLYNKSAVKIQAVFRAHLIYKRYAPVLKYKKEERKGKKEQQLKLENEKKEMDQKIRLKLEEKRQKEVERKEKHEYQKRIAEEMAIQESLKQKLRQQEYEKKKKEEKQRLEKVKLLSQLELNGKETDTNNVYLYKAYTGEDKEGTVKHTKESHYMHQDKKNTAVKEVVGEDNTDIQNSQIVPVILVADIPGNKLGIVTTNLSQIKTLVIETLHANGSAMEKVLHTSQKSTEGPDGQSTTLAGDKPLSVEMSGDYSAQCPTLAGDKPLSVEMSGDYSAQCPTLAGDKLLSVETSGDYSAQCPTLAGDKLLSVETSGDYSAHCPKVHSNKTPEDEHNYQLSVSNQQNEVPMPEERTAKRDLKEQKSINHEQSDNSLMPPSARALVLTDHIEQKRLWWMKTCKPWSKILRENNKKSHIKKTKQRKSFMVKKLHPINEDLILNNSPWHDLKQVTTVTLHDLPGCSLTTLSKCTKLKYLSLRCCGLTALEGISDCKDLHYIDVQQNSIQVVQCENLENLYVLLLNKNQITSIHGIDNCKNLRSLELSYNSITRIGDLESLKNLQRLTLDHNQLISTKGLEVVSGLMYLDCSYNYLTELEGIKNCGLLQILKLQGNNLCEPPKLDNHVLLQELYLDDNSISTMETMPSYWLPLLQTLSVSRNSLIHLAPLNSFISLEELDISSNCVSDLQSTILWLEGCGVLRKLYVGKNPLVQEANWRCSLLKHLPGLRFLNDEHTQGKEKVCISHTGNFFNFCQEQISTFRKLWEKLNSEGICSSLNGLEIYCDCLKKLWQVSNEFRFAHEYGDTEIVKGEDSGLNWNQHRHLVSSLSDNKQNPPTRLITSKQTHSLLGNSSADHETVDAGKNVGQVTINAKVTGNPNVIAAARSERQKFSKCTFSVENNKHSAAIVIQRYWRGYVVRRDISYYTRLHEAASVIQTAWHSYCARKNVLHRKIQGNPQITEIQHRAATHIQAVWKGFYFRKKLAAALAAVERDELEDDFEEVNLDDFVFDESALEREWTLASSQFSPETHHYSCKPEQAKIPMTYSVSESKKHLIPWPPHQAWQCIETERKGQQCQYERANTENRLEKQTLSHTSSMKSNADISSKSEKEEKISQEWGFKNSSTAQLMLKRAQKMKSKQARNRKLLDPAVRLALFKNNENKHLPVKPPKKIQQMREEYFQGGVEELFPADEGPSAALESSKEFTYQWLHTQCGDFELTSSRIAKGKLFLPELNHDVLNGGRVQLVANGVSKEALDLDLISVKSGSTLTRTRKNGTQRQYSAGSSNREVVTPIKTGSGPHKKERISFRDSPVHLLKRPWWKECSICLGMGMRWPL</sequence>
<dbReference type="PANTHER" id="PTHR46652:SF7">
    <property type="entry name" value="LEUCINE-RICH REPEAT AND IQ DOMAIN-CONTAINING PROTEIN 1"/>
    <property type="match status" value="1"/>
</dbReference>